<evidence type="ECO:0000259" key="8">
    <source>
        <dbReference type="PROSITE" id="PS51158"/>
    </source>
</evidence>
<dbReference type="CDD" id="cd06257">
    <property type="entry name" value="DnaJ"/>
    <property type="match status" value="1"/>
</dbReference>
<dbReference type="PANTHER" id="PTHR10670:SF0">
    <property type="entry name" value="DNA POLYMERASE EPSILON CATALYTIC SUBUNIT A"/>
    <property type="match status" value="1"/>
</dbReference>
<organism evidence="9 10">
    <name type="scientific">Durusdinium trenchii</name>
    <dbReference type="NCBI Taxonomy" id="1381693"/>
    <lineage>
        <taxon>Eukaryota</taxon>
        <taxon>Sar</taxon>
        <taxon>Alveolata</taxon>
        <taxon>Dinophyceae</taxon>
        <taxon>Suessiales</taxon>
        <taxon>Symbiodiniaceae</taxon>
        <taxon>Durusdinium</taxon>
    </lineage>
</organism>
<dbReference type="PROSITE" id="PS50076">
    <property type="entry name" value="DNAJ_2"/>
    <property type="match status" value="1"/>
</dbReference>
<keyword evidence="4" id="KW-0239">DNA-directed DNA polymerase</keyword>
<dbReference type="PANTHER" id="PTHR10670">
    <property type="entry name" value="DNA POLYMERASE EPSILON CATALYTIC SUBUNIT A"/>
    <property type="match status" value="1"/>
</dbReference>
<protein>
    <recommendedName>
        <fullName evidence="4">DNA polymerase epsilon catalytic subunit</fullName>
        <ecNumber evidence="4">2.7.7.7</ecNumber>
    </recommendedName>
</protein>
<evidence type="ECO:0000256" key="6">
    <source>
        <dbReference type="SAM" id="Phobius"/>
    </source>
</evidence>
<comment type="subcellular location">
    <subcellularLocation>
        <location evidence="4">Nucleus</location>
    </subcellularLocation>
</comment>
<keyword evidence="3" id="KW-0418">Kinase</keyword>
<keyword evidence="4" id="KW-0862">Zinc</keyword>
<comment type="similarity">
    <text evidence="4">Belongs to the DNA polymerase type-B family.</text>
</comment>
<dbReference type="InterPro" id="IPR001623">
    <property type="entry name" value="DnaJ_domain"/>
</dbReference>
<feature type="region of interest" description="Disordered" evidence="5">
    <location>
        <begin position="450"/>
        <end position="469"/>
    </location>
</feature>
<keyword evidence="4" id="KW-0238">DNA-binding</keyword>
<comment type="catalytic activity">
    <reaction evidence="4">
        <text>DNA(n) + a 2'-deoxyribonucleoside 5'-triphosphate = DNA(n+1) + diphosphate</text>
        <dbReference type="Rhea" id="RHEA:22508"/>
        <dbReference type="Rhea" id="RHEA-COMP:17339"/>
        <dbReference type="Rhea" id="RHEA-COMP:17340"/>
        <dbReference type="ChEBI" id="CHEBI:33019"/>
        <dbReference type="ChEBI" id="CHEBI:61560"/>
        <dbReference type="ChEBI" id="CHEBI:173112"/>
        <dbReference type="EC" id="2.7.7.7"/>
    </reaction>
</comment>
<keyword evidence="4" id="KW-0548">Nucleotidyltransferase</keyword>
<dbReference type="SMART" id="SM00271">
    <property type="entry name" value="DnaJ"/>
    <property type="match status" value="1"/>
</dbReference>
<dbReference type="InterPro" id="IPR043502">
    <property type="entry name" value="DNA/RNA_pol_sf"/>
</dbReference>
<evidence type="ECO:0000256" key="4">
    <source>
        <dbReference type="RuleBase" id="RU365029"/>
    </source>
</evidence>
<dbReference type="PRINTS" id="PR00625">
    <property type="entry name" value="JDOMAIN"/>
</dbReference>
<sequence>MKEFKSGSVHEDVFFKADIEAVKKAGELIEKFNSAGVVSKGVYLNQPEVWSGNGGRIAGHKVLVEPLIKGEYFKFNSNTGHAEPDSATMQALSHFSYHISKGKYLLCDLQGGRYDGFYVLTDPVIHSKTKEFGGTDLGSEGIENFMAHHRCGRFCNPGWKMPSAQQLIPRFEAVCGTTFGEAAKLFSEAERKDLEIKVKKEMRISIRKLWENALPNKKQHLGWAGTNRLIEQSTYEGARVECMRVGVYRADIKETFKIEPSAVQTLLDDLKGTVDFFLTQEEKVKIEDVENYEEVLAEVEKQLRALCDPDKVAAQLGRLSQEQSPLKKPTPEAEKEEEYQLQLVEYEIIEGKGGIKSGGKKVKKSSYRVVKDDFPLIYHLDVGAMYPNIILSNRLQPMAIVTQEFCNSCSYNDPSNNCQREMDWKWRGDLYMATRADVKAIINEMESEKRRYNSKDKETGETKRVKWSELHPKEQTEEITKAVRQFSQKAYKRLKSSVYEDKRDIVCQRENPFYVNTVLNFRDRRYMFKRQTKEWNKKLEKAEESASKEEIKSAYRQLALKYHPDVDKSQEAPRRFLAVQQAYKSMLQGATDRRRPKEASWAGRSRKTWNHGEEGRPVSKILDPILPRKTLAYVTVFLILAPYLLSLLNSASFWLAAR</sequence>
<dbReference type="Gene3D" id="1.10.287.110">
    <property type="entry name" value="DnaJ domain"/>
    <property type="match status" value="1"/>
</dbReference>
<keyword evidence="1" id="KW-0723">Serine/threonine-protein kinase</keyword>
<dbReference type="Gene3D" id="3.20.200.10">
    <property type="entry name" value="MHCK/EF2 kinase"/>
    <property type="match status" value="1"/>
</dbReference>
<keyword evidence="10" id="KW-1185">Reference proteome</keyword>
<feature type="region of interest" description="Disordered" evidence="5">
    <location>
        <begin position="592"/>
        <end position="613"/>
    </location>
</feature>
<comment type="function">
    <text evidence="4">DNA polymerase II participates in chromosomal DNA replication.</text>
</comment>
<feature type="domain" description="J" evidence="7">
    <location>
        <begin position="534"/>
        <end position="600"/>
    </location>
</feature>
<dbReference type="Proteomes" id="UP001642464">
    <property type="component" value="Unassembled WGS sequence"/>
</dbReference>
<dbReference type="InterPro" id="IPR011009">
    <property type="entry name" value="Kinase-like_dom_sf"/>
</dbReference>
<keyword evidence="4" id="KW-0479">Metal-binding</keyword>
<gene>
    <name evidence="9" type="ORF">SCF082_LOCUS53272</name>
</gene>
<dbReference type="SMART" id="SM00811">
    <property type="entry name" value="Alpha_kinase"/>
    <property type="match status" value="1"/>
</dbReference>
<evidence type="ECO:0000313" key="9">
    <source>
        <dbReference type="EMBL" id="CAK9115052.1"/>
    </source>
</evidence>
<evidence type="ECO:0000259" key="7">
    <source>
        <dbReference type="PROSITE" id="PS50076"/>
    </source>
</evidence>
<evidence type="ECO:0000256" key="5">
    <source>
        <dbReference type="SAM" id="MobiDB-lite"/>
    </source>
</evidence>
<keyword evidence="4" id="KW-0411">Iron-sulfur</keyword>
<reference evidence="9 10" key="1">
    <citation type="submission" date="2024-02" db="EMBL/GenBank/DDBJ databases">
        <authorList>
            <person name="Chen Y."/>
            <person name="Shah S."/>
            <person name="Dougan E. K."/>
            <person name="Thang M."/>
            <person name="Chan C."/>
        </authorList>
    </citation>
    <scope>NUCLEOTIDE SEQUENCE [LARGE SCALE GENOMIC DNA]</scope>
</reference>
<keyword evidence="6" id="KW-1133">Transmembrane helix</keyword>
<dbReference type="InterPro" id="IPR029703">
    <property type="entry name" value="POL2"/>
</dbReference>
<proteinExistence type="inferred from homology"/>
<dbReference type="InterPro" id="IPR036869">
    <property type="entry name" value="J_dom_sf"/>
</dbReference>
<name>A0ABP0SRL6_9DINO</name>
<keyword evidence="6" id="KW-0472">Membrane</keyword>
<feature type="transmembrane region" description="Helical" evidence="6">
    <location>
        <begin position="631"/>
        <end position="657"/>
    </location>
</feature>
<comment type="caution">
    <text evidence="9">The sequence shown here is derived from an EMBL/GenBank/DDBJ whole genome shotgun (WGS) entry which is preliminary data.</text>
</comment>
<keyword evidence="2 4" id="KW-0808">Transferase</keyword>
<keyword evidence="4" id="KW-0235">DNA replication</keyword>
<dbReference type="Pfam" id="PF00226">
    <property type="entry name" value="DnaJ"/>
    <property type="match status" value="1"/>
</dbReference>
<evidence type="ECO:0000256" key="2">
    <source>
        <dbReference type="ARBA" id="ARBA00022679"/>
    </source>
</evidence>
<dbReference type="SUPFAM" id="SSF56112">
    <property type="entry name" value="Protein kinase-like (PK-like)"/>
    <property type="match status" value="1"/>
</dbReference>
<dbReference type="SUPFAM" id="SSF56672">
    <property type="entry name" value="DNA/RNA polymerases"/>
    <property type="match status" value="1"/>
</dbReference>
<keyword evidence="4" id="KW-0004">4Fe-4S</keyword>
<keyword evidence="4" id="KW-0408">Iron</keyword>
<evidence type="ECO:0000256" key="1">
    <source>
        <dbReference type="ARBA" id="ARBA00022527"/>
    </source>
</evidence>
<evidence type="ECO:0000256" key="3">
    <source>
        <dbReference type="ARBA" id="ARBA00022777"/>
    </source>
</evidence>
<evidence type="ECO:0000313" key="10">
    <source>
        <dbReference type="Proteomes" id="UP001642464"/>
    </source>
</evidence>
<keyword evidence="6" id="KW-0812">Transmembrane</keyword>
<feature type="domain" description="Alpha-type protein kinase" evidence="8">
    <location>
        <begin position="1"/>
        <end position="164"/>
    </location>
</feature>
<dbReference type="EC" id="2.7.7.7" evidence="4"/>
<dbReference type="PROSITE" id="PS51158">
    <property type="entry name" value="ALPHA_KINASE"/>
    <property type="match status" value="1"/>
</dbReference>
<keyword evidence="4" id="KW-0539">Nucleus</keyword>
<comment type="cofactor">
    <cofactor evidence="4">
        <name>[4Fe-4S] cluster</name>
        <dbReference type="ChEBI" id="CHEBI:49883"/>
    </cofactor>
</comment>
<dbReference type="Pfam" id="PF02816">
    <property type="entry name" value="Alpha_kinase"/>
    <property type="match status" value="1"/>
</dbReference>
<dbReference type="EMBL" id="CAXAMM010044528">
    <property type="protein sequence ID" value="CAK9115052.1"/>
    <property type="molecule type" value="Genomic_DNA"/>
</dbReference>
<keyword evidence="4" id="KW-0863">Zinc-finger</keyword>
<accession>A0ABP0SRL6</accession>
<dbReference type="InterPro" id="IPR004166">
    <property type="entry name" value="a-kinase_dom"/>
</dbReference>